<dbReference type="Pfam" id="PF10935">
    <property type="entry name" value="DUF2637"/>
    <property type="match status" value="1"/>
</dbReference>
<evidence type="ECO:0000256" key="1">
    <source>
        <dbReference type="SAM" id="MobiDB-lite"/>
    </source>
</evidence>
<feature type="region of interest" description="Disordered" evidence="1">
    <location>
        <begin position="1"/>
        <end position="23"/>
    </location>
</feature>
<feature type="compositionally biased region" description="Polar residues" evidence="1">
    <location>
        <begin position="171"/>
        <end position="180"/>
    </location>
</feature>
<name>A0ABX0ZYF0_9ACTN</name>
<feature type="region of interest" description="Disordered" evidence="1">
    <location>
        <begin position="145"/>
        <end position="201"/>
    </location>
</feature>
<dbReference type="RefSeq" id="WP_167987057.1">
    <property type="nucleotide sequence ID" value="NZ_JAATEJ010000043.1"/>
</dbReference>
<accession>A0ABX0ZYF0</accession>
<gene>
    <name evidence="2" type="ORF">HCN08_33240</name>
</gene>
<evidence type="ECO:0000313" key="2">
    <source>
        <dbReference type="EMBL" id="NJP48231.1"/>
    </source>
</evidence>
<proteinExistence type="predicted"/>
<dbReference type="EMBL" id="JAATEJ010000043">
    <property type="protein sequence ID" value="NJP48231.1"/>
    <property type="molecule type" value="Genomic_DNA"/>
</dbReference>
<sequence length="247" mass="26393">MSGTKPQPAIQITEQPAGPAGPSSEQWLRRACAIVVAAVAAYASYEHQRTFALRGGADPAGASLWPLSVDGLLVLATIGLLKPHVPARRRTRYAVRSAFTAGIAVSLAANVAAAPHPAWQPILVAGWPPVALLLAVELLATGPAPRERAESAAPRARSAPPRPESEREQASKVSQPGETRQPNESRRTATPRPRTSANAEDAMWTYFQQERAKGRIPTGAELDRAVGTNNYGRAVLAQWRRTGRLPT</sequence>
<comment type="caution">
    <text evidence="2">The sequence shown here is derived from an EMBL/GenBank/DDBJ whole genome shotgun (WGS) entry which is preliminary data.</text>
</comment>
<dbReference type="Proteomes" id="UP000734511">
    <property type="component" value="Unassembled WGS sequence"/>
</dbReference>
<feature type="compositionally biased region" description="Polar residues" evidence="1">
    <location>
        <begin position="1"/>
        <end position="14"/>
    </location>
</feature>
<keyword evidence="3" id="KW-1185">Reference proteome</keyword>
<feature type="compositionally biased region" description="Low complexity" evidence="1">
    <location>
        <begin position="188"/>
        <end position="197"/>
    </location>
</feature>
<protein>
    <submittedName>
        <fullName evidence="2">DUF2637 domain-containing protein</fullName>
    </submittedName>
</protein>
<evidence type="ECO:0000313" key="3">
    <source>
        <dbReference type="Proteomes" id="UP000734511"/>
    </source>
</evidence>
<dbReference type="InterPro" id="IPR021235">
    <property type="entry name" value="DUF2637"/>
</dbReference>
<organism evidence="2 3">
    <name type="scientific">Actinacidiphila epipremni</name>
    <dbReference type="NCBI Taxonomy" id="2053013"/>
    <lineage>
        <taxon>Bacteria</taxon>
        <taxon>Bacillati</taxon>
        <taxon>Actinomycetota</taxon>
        <taxon>Actinomycetes</taxon>
        <taxon>Kitasatosporales</taxon>
        <taxon>Streptomycetaceae</taxon>
        <taxon>Actinacidiphila</taxon>
    </lineage>
</organism>
<reference evidence="2 3" key="1">
    <citation type="submission" date="2020-03" db="EMBL/GenBank/DDBJ databases">
        <title>WGS of actinomycetes isolated from Thailand.</title>
        <authorList>
            <person name="Thawai C."/>
        </authorList>
    </citation>
    <scope>NUCLEOTIDE SEQUENCE [LARGE SCALE GENOMIC DNA]</scope>
    <source>
        <strain evidence="2 3">PRB2-1</strain>
    </source>
</reference>